<dbReference type="AlphaFoldDB" id="A0A2G6KIU2"/>
<keyword evidence="7" id="KW-0812">Transmembrane</keyword>
<evidence type="ECO:0000256" key="1">
    <source>
        <dbReference type="ARBA" id="ARBA00001526"/>
    </source>
</evidence>
<proteinExistence type="inferred from homology"/>
<feature type="transmembrane region" description="Helical" evidence="7">
    <location>
        <begin position="23"/>
        <end position="43"/>
    </location>
</feature>
<dbReference type="GO" id="GO:0046677">
    <property type="term" value="P:response to antibiotic"/>
    <property type="evidence" value="ECO:0007669"/>
    <property type="project" value="UniProtKB-KW"/>
</dbReference>
<comment type="similarity">
    <text evidence="2">Belongs to the class-D beta-lactamase family.</text>
</comment>
<dbReference type="EMBL" id="PDSK01000039">
    <property type="protein sequence ID" value="PIE35596.1"/>
    <property type="molecule type" value="Genomic_DNA"/>
</dbReference>
<comment type="catalytic activity">
    <reaction evidence="1">
        <text>a beta-lactam + H2O = a substituted beta-amino acid</text>
        <dbReference type="Rhea" id="RHEA:20401"/>
        <dbReference type="ChEBI" id="CHEBI:15377"/>
        <dbReference type="ChEBI" id="CHEBI:35627"/>
        <dbReference type="ChEBI" id="CHEBI:140347"/>
        <dbReference type="EC" id="3.5.2.6"/>
    </reaction>
</comment>
<reference evidence="9 10" key="1">
    <citation type="submission" date="2017-10" db="EMBL/GenBank/DDBJ databases">
        <title>Novel microbial diversity and functional potential in the marine mammal oral microbiome.</title>
        <authorList>
            <person name="Dudek N.K."/>
            <person name="Sun C.L."/>
            <person name="Burstein D."/>
            <person name="Kantor R.S."/>
            <person name="Aliaga Goltsman D.S."/>
            <person name="Bik E.M."/>
            <person name="Thomas B.C."/>
            <person name="Banfield J.F."/>
            <person name="Relman D.A."/>
        </authorList>
    </citation>
    <scope>NUCLEOTIDE SEQUENCE [LARGE SCALE GENOMIC DNA]</scope>
    <source>
        <strain evidence="9">DOLJORAL78_47_16</strain>
    </source>
</reference>
<dbReference type="PANTHER" id="PTHR30627:SF6">
    <property type="entry name" value="BETA-LACTAMASE YBXI-RELATED"/>
    <property type="match status" value="1"/>
</dbReference>
<gene>
    <name evidence="9" type="ORF">CSA56_03700</name>
</gene>
<evidence type="ECO:0000313" key="9">
    <source>
        <dbReference type="EMBL" id="PIE35596.1"/>
    </source>
</evidence>
<dbReference type="InterPro" id="IPR001460">
    <property type="entry name" value="PCN-bd_Tpept"/>
</dbReference>
<dbReference type="Gene3D" id="3.90.1310.10">
    <property type="entry name" value="Penicillin-binding protein 2a (Domain 2)"/>
    <property type="match status" value="1"/>
</dbReference>
<dbReference type="GO" id="GO:0008800">
    <property type="term" value="F:beta-lactamase activity"/>
    <property type="evidence" value="ECO:0007669"/>
    <property type="project" value="UniProtKB-EC"/>
</dbReference>
<protein>
    <recommendedName>
        <fullName evidence="3">beta-lactamase</fullName>
        <ecNumber evidence="3">3.5.2.6</ecNumber>
    </recommendedName>
</protein>
<dbReference type="InterPro" id="IPR050515">
    <property type="entry name" value="Beta-lactam/transpept"/>
</dbReference>
<accession>A0A2G6KIU2</accession>
<name>A0A2G6KIU2_9BACT</name>
<evidence type="ECO:0000256" key="7">
    <source>
        <dbReference type="SAM" id="Phobius"/>
    </source>
</evidence>
<evidence type="ECO:0000256" key="4">
    <source>
        <dbReference type="ARBA" id="ARBA00022729"/>
    </source>
</evidence>
<keyword evidence="7" id="KW-1133">Transmembrane helix</keyword>
<dbReference type="GO" id="GO:0071555">
    <property type="term" value="P:cell wall organization"/>
    <property type="evidence" value="ECO:0007669"/>
    <property type="project" value="TreeGrafter"/>
</dbReference>
<dbReference type="Gene3D" id="2.60.200.20">
    <property type="match status" value="1"/>
</dbReference>
<dbReference type="Gene3D" id="3.40.710.10">
    <property type="entry name" value="DD-peptidase/beta-lactamase superfamily"/>
    <property type="match status" value="1"/>
</dbReference>
<comment type="caution">
    <text evidence="9">The sequence shown here is derived from an EMBL/GenBank/DDBJ whole genome shotgun (WGS) entry which is preliminary data.</text>
</comment>
<feature type="domain" description="Penicillin-binding protein transpeptidase" evidence="8">
    <location>
        <begin position="620"/>
        <end position="965"/>
    </location>
</feature>
<dbReference type="Pfam" id="PF00905">
    <property type="entry name" value="Transpeptidase"/>
    <property type="match status" value="1"/>
</dbReference>
<keyword evidence="4" id="KW-0732">Signal</keyword>
<keyword evidence="5" id="KW-0378">Hydrolase</keyword>
<evidence type="ECO:0000256" key="5">
    <source>
        <dbReference type="ARBA" id="ARBA00022801"/>
    </source>
</evidence>
<dbReference type="GO" id="GO:0005886">
    <property type="term" value="C:plasma membrane"/>
    <property type="evidence" value="ECO:0007669"/>
    <property type="project" value="TreeGrafter"/>
</dbReference>
<evidence type="ECO:0000313" key="10">
    <source>
        <dbReference type="Proteomes" id="UP000230821"/>
    </source>
</evidence>
<sequence>MKQILRVEHWIIRKFRFERMSNNLFWLAALLLPFVIALMLWLFRLHDQPGVEFIVNRDPSFSGKVAEIYFQNEQFYFRPLTKNLLVNFRPVTETSIIQENDQIVIGHTIFQVRQLNGWTPHLRTIGYYATDRALKGGVSVGRSIHSEELNNWETNDIIVKDSTFEPVHFMLFSEGEERFRIKNVGQKGVFVPYVPAEGETSIADMPNWTHVSEEALISAGQRMKIENCILELIRVKEQEALAFNIIRGVRPTYPLSRQATNIIGGLRMIPKHYIPNYLVDEEFIEYVRQAIEHGLFFLDDPDSRQDHPKLFVKGFDRAGKLLKDEFRNLSPKQTYLLHKIFRFREQEGTALRWRRPFNREAKDSYAFYPSQTENFVLDLQNNAVKNIYRYAAHLTNPHSIAEEVATIRGEIYDRDQYSHARLVAYRKSETTPRAELLLIPSPNPATVLPFKTQEELDSIVYIAGGYRFSNNLKVIYEGDSFYLVSGQEQHPLTDGQHFDAGKYTFRYVAPGKGLLAENRQDEKQRITRYYPLGSRLAHIVGYSFTRSQFKGNIEKVFDRVLLGQEKKKPWWALEKTTERTPGNNLILTLDDDLEKVVFAELQKKLQELNRRYHTDTFRGAAIMLNKEGAILASATQPSYDPNSLSSILQALEESSDDHWNSSYINRATHKSYPPGSTMKVIMSSIALDNKEQFLWDMGDGQYLIKDGQKAFFCTGHLTSFRGVSFGKYDIPDFGGASHGQLTLDRALTKSCNNTFAFIALTAGWEMIQSYAERYGFNQQFDFLPYDMFKDDIQLVSSVKRGVRDPLASLKSRVPTPKQTLKLPQLARMGIGQWEILATPLQMATVAMTVGNLGLRPYPHIVAGIEDFADRTIRTFPYPKKKRVFSDHVLAELFPMMQHVVQMGSAVRLSRSTIPYYSLKDHVAGKTGTAEVEDQNGKKSNVVWFISFAPVEDPQLALAVVIEKGPIISGEAVEVARGIWEKTVLLYPELFGLSSLTQQKNRQ</sequence>
<evidence type="ECO:0000259" key="8">
    <source>
        <dbReference type="Pfam" id="PF00905"/>
    </source>
</evidence>
<keyword evidence="6" id="KW-0046">Antibiotic resistance</keyword>
<dbReference type="Proteomes" id="UP000230821">
    <property type="component" value="Unassembled WGS sequence"/>
</dbReference>
<dbReference type="GO" id="GO:0008658">
    <property type="term" value="F:penicillin binding"/>
    <property type="evidence" value="ECO:0007669"/>
    <property type="project" value="InterPro"/>
</dbReference>
<evidence type="ECO:0000256" key="2">
    <source>
        <dbReference type="ARBA" id="ARBA00007898"/>
    </source>
</evidence>
<dbReference type="CDD" id="cd00060">
    <property type="entry name" value="FHA"/>
    <property type="match status" value="1"/>
</dbReference>
<organism evidence="9 10">
    <name type="scientific">candidate division KSB3 bacterium</name>
    <dbReference type="NCBI Taxonomy" id="2044937"/>
    <lineage>
        <taxon>Bacteria</taxon>
        <taxon>candidate division KSB3</taxon>
    </lineage>
</organism>
<evidence type="ECO:0000256" key="6">
    <source>
        <dbReference type="ARBA" id="ARBA00023251"/>
    </source>
</evidence>
<dbReference type="EC" id="3.5.2.6" evidence="3"/>
<evidence type="ECO:0000256" key="3">
    <source>
        <dbReference type="ARBA" id="ARBA00012865"/>
    </source>
</evidence>
<dbReference type="PANTHER" id="PTHR30627">
    <property type="entry name" value="PEPTIDOGLYCAN D,D-TRANSPEPTIDASE"/>
    <property type="match status" value="1"/>
</dbReference>
<dbReference type="InterPro" id="IPR012338">
    <property type="entry name" value="Beta-lactam/transpept-like"/>
</dbReference>
<keyword evidence="7" id="KW-0472">Membrane</keyword>
<dbReference type="SUPFAM" id="SSF56601">
    <property type="entry name" value="beta-lactamase/transpeptidase-like"/>
    <property type="match status" value="1"/>
</dbReference>